<evidence type="ECO:0000259" key="1">
    <source>
        <dbReference type="Pfam" id="PF03781"/>
    </source>
</evidence>
<dbReference type="RefSeq" id="WP_213889871.1">
    <property type="nucleotide sequence ID" value="NZ_JAGFNU010000008.1"/>
</dbReference>
<dbReference type="SUPFAM" id="SSF56436">
    <property type="entry name" value="C-type lectin-like"/>
    <property type="match status" value="1"/>
</dbReference>
<dbReference type="InterPro" id="IPR005532">
    <property type="entry name" value="SUMF_dom"/>
</dbReference>
<keyword evidence="3" id="KW-1185">Reference proteome</keyword>
<sequence>MSQLRRIFQRSGFIGQGNPAITNHPLTPEQCRARIPDGTNGYNNARNERVCGDRYMAPLYDPRTQQPRDATACIDQFEFPNIPCTYPVVWTKAAEAAEICAAVGKRLCDAHEWEGACAGALEPPDYRFDLAAGVSAGTAVRRMQAAHNARYAPSKSWSYGPEYERGTCAAASQKSATCGGGGFRSCGSNTYPTGSFPNCRSALGIYDLNGNAAEHMNLPLSPGQMASRGSTTLGVTEMKGSWFIFDRYRAHPDWCRWRAPFWHGSRVMSSGSHANYHLGFRCCKTID</sequence>
<accession>A0ABV5JFG7</accession>
<evidence type="ECO:0000313" key="3">
    <source>
        <dbReference type="Proteomes" id="UP001589683"/>
    </source>
</evidence>
<dbReference type="EMBL" id="JBHMEA010000038">
    <property type="protein sequence ID" value="MFB9232192.1"/>
    <property type="molecule type" value="Genomic_DNA"/>
</dbReference>
<name>A0ABV5JFG7_9RHOB</name>
<gene>
    <name evidence="2" type="ORF">ACFFUT_10400</name>
</gene>
<reference evidence="2 3" key="1">
    <citation type="submission" date="2024-09" db="EMBL/GenBank/DDBJ databases">
        <authorList>
            <person name="Sun Q."/>
            <person name="Mori K."/>
        </authorList>
    </citation>
    <scope>NUCLEOTIDE SEQUENCE [LARGE SCALE GENOMIC DNA]</scope>
    <source>
        <strain evidence="2 3">CECT 8726</strain>
    </source>
</reference>
<comment type="caution">
    <text evidence="2">The sequence shown here is derived from an EMBL/GenBank/DDBJ whole genome shotgun (WGS) entry which is preliminary data.</text>
</comment>
<protein>
    <submittedName>
        <fullName evidence="2">SUMF1/EgtB/PvdO family nonheme iron enzyme</fullName>
    </submittedName>
</protein>
<organism evidence="2 3">
    <name type="scientific">Pseudohalocynthiibacter aestuariivivens</name>
    <dbReference type="NCBI Taxonomy" id="1591409"/>
    <lineage>
        <taxon>Bacteria</taxon>
        <taxon>Pseudomonadati</taxon>
        <taxon>Pseudomonadota</taxon>
        <taxon>Alphaproteobacteria</taxon>
        <taxon>Rhodobacterales</taxon>
        <taxon>Paracoccaceae</taxon>
        <taxon>Pseudohalocynthiibacter</taxon>
    </lineage>
</organism>
<evidence type="ECO:0000313" key="2">
    <source>
        <dbReference type="EMBL" id="MFB9232192.1"/>
    </source>
</evidence>
<proteinExistence type="predicted"/>
<dbReference type="InterPro" id="IPR042095">
    <property type="entry name" value="SUMF_sf"/>
</dbReference>
<dbReference type="Proteomes" id="UP001589683">
    <property type="component" value="Unassembled WGS sequence"/>
</dbReference>
<dbReference type="InterPro" id="IPR016187">
    <property type="entry name" value="CTDL_fold"/>
</dbReference>
<dbReference type="Gene3D" id="3.90.1580.10">
    <property type="entry name" value="paralog of FGE (formylglycine-generating enzyme)"/>
    <property type="match status" value="1"/>
</dbReference>
<feature type="domain" description="Sulfatase-modifying factor enzyme-like" evidence="1">
    <location>
        <begin position="85"/>
        <end position="282"/>
    </location>
</feature>
<dbReference type="Pfam" id="PF03781">
    <property type="entry name" value="FGE-sulfatase"/>
    <property type="match status" value="1"/>
</dbReference>